<evidence type="ECO:0000256" key="6">
    <source>
        <dbReference type="ARBA" id="ARBA00023235"/>
    </source>
</evidence>
<dbReference type="PANTHER" id="PTHR47245">
    <property type="entry name" value="PEPTIDYLPROLYL ISOMERASE"/>
    <property type="match status" value="1"/>
</dbReference>
<keyword evidence="4 8" id="KW-0732">Signal</keyword>
<dbReference type="InterPro" id="IPR027304">
    <property type="entry name" value="Trigger_fact/SurA_dom_sf"/>
</dbReference>
<dbReference type="SUPFAM" id="SSF109998">
    <property type="entry name" value="Triger factor/SurA peptide-binding domain-like"/>
    <property type="match status" value="1"/>
</dbReference>
<proteinExistence type="inferred from homology"/>
<dbReference type="PROSITE" id="PS01096">
    <property type="entry name" value="PPIC_PPIASE_1"/>
    <property type="match status" value="1"/>
</dbReference>
<comment type="similarity">
    <text evidence="2">Belongs to the PpiC/parvulin rotamase family.</text>
</comment>
<dbReference type="Proteomes" id="UP001482231">
    <property type="component" value="Unassembled WGS sequence"/>
</dbReference>
<comment type="catalytic activity">
    <reaction evidence="1">
        <text>[protein]-peptidylproline (omega=180) = [protein]-peptidylproline (omega=0)</text>
        <dbReference type="Rhea" id="RHEA:16237"/>
        <dbReference type="Rhea" id="RHEA-COMP:10747"/>
        <dbReference type="Rhea" id="RHEA-COMP:10748"/>
        <dbReference type="ChEBI" id="CHEBI:83833"/>
        <dbReference type="ChEBI" id="CHEBI:83834"/>
        <dbReference type="EC" id="5.2.1.8"/>
    </reaction>
</comment>
<evidence type="ECO:0000256" key="3">
    <source>
        <dbReference type="ARBA" id="ARBA00013194"/>
    </source>
</evidence>
<evidence type="ECO:0000256" key="2">
    <source>
        <dbReference type="ARBA" id="ARBA00007656"/>
    </source>
</evidence>
<dbReference type="SUPFAM" id="SSF54534">
    <property type="entry name" value="FKBP-like"/>
    <property type="match status" value="1"/>
</dbReference>
<keyword evidence="5 7" id="KW-0697">Rotamase</keyword>
<dbReference type="InterPro" id="IPR023058">
    <property type="entry name" value="PPIase_PpiC_CS"/>
</dbReference>
<reference evidence="10 11" key="1">
    <citation type="submission" date="2024-02" db="EMBL/GenBank/DDBJ databases">
        <title>New thermophilic sulfur-oxidizing bacteria from a hot springs of the Uzon caldera (Kamchatka, Russia).</title>
        <authorList>
            <person name="Dukat A.M."/>
            <person name="Elcheninov A.G."/>
            <person name="Frolov E.N."/>
        </authorList>
    </citation>
    <scope>NUCLEOTIDE SEQUENCE [LARGE SCALE GENOMIC DNA]</scope>
    <source>
        <strain evidence="10 11">AK1</strain>
    </source>
</reference>
<dbReference type="InterPro" id="IPR046357">
    <property type="entry name" value="PPIase_dom_sf"/>
</dbReference>
<evidence type="ECO:0000256" key="5">
    <source>
        <dbReference type="ARBA" id="ARBA00023110"/>
    </source>
</evidence>
<feature type="chain" id="PRO_5047261101" description="peptidylprolyl isomerase" evidence="8">
    <location>
        <begin position="21"/>
        <end position="275"/>
    </location>
</feature>
<sequence>MKTITSRVLFALLGSMLALGACNAQPAAKSANDGVAATVNGTPIKQAVIDAFMQQRAAQGAPDTPEVRKALLEELISREVVKQAAVKEGIDKRPDVQMQMDLARQNILLNAYVQDYIKKHPITDDMIKAEYDKIKAQIGDKQYHARHILVADKKEAEAIIAQLAKGAKFEKLAQQKSKDSSAQNGGDLGWNVPTAYVKPFADALVSLKKGEYTKTPVQSQFGWHVIKLEDVKDAPKLDELKPQLIQRLQQQQLQQMAAELRAKAKIEYATPAESK</sequence>
<keyword evidence="6 7" id="KW-0413">Isomerase</keyword>
<keyword evidence="11" id="KW-1185">Reference proteome</keyword>
<dbReference type="PANTHER" id="PTHR47245:SF1">
    <property type="entry name" value="FOLDASE PROTEIN PRSA"/>
    <property type="match status" value="1"/>
</dbReference>
<evidence type="ECO:0000313" key="10">
    <source>
        <dbReference type="EMBL" id="MEO1765742.1"/>
    </source>
</evidence>
<dbReference type="GO" id="GO:0003755">
    <property type="term" value="F:peptidyl-prolyl cis-trans isomerase activity"/>
    <property type="evidence" value="ECO:0007669"/>
    <property type="project" value="UniProtKB-EC"/>
</dbReference>
<feature type="signal peptide" evidence="8">
    <location>
        <begin position="1"/>
        <end position="20"/>
    </location>
</feature>
<evidence type="ECO:0000256" key="8">
    <source>
        <dbReference type="SAM" id="SignalP"/>
    </source>
</evidence>
<name>A0ABV0EEG1_9BURK</name>
<dbReference type="Gene3D" id="3.10.50.40">
    <property type="match status" value="1"/>
</dbReference>
<protein>
    <recommendedName>
        <fullName evidence="3">peptidylprolyl isomerase</fullName>
        <ecNumber evidence="3">5.2.1.8</ecNumber>
    </recommendedName>
</protein>
<dbReference type="PROSITE" id="PS51257">
    <property type="entry name" value="PROKAR_LIPOPROTEIN"/>
    <property type="match status" value="1"/>
</dbReference>
<gene>
    <name evidence="10" type="ORF">V6E02_00700</name>
</gene>
<evidence type="ECO:0000313" key="11">
    <source>
        <dbReference type="Proteomes" id="UP001482231"/>
    </source>
</evidence>
<dbReference type="EMBL" id="JBAJEX010000001">
    <property type="protein sequence ID" value="MEO1765742.1"/>
    <property type="molecule type" value="Genomic_DNA"/>
</dbReference>
<dbReference type="PROSITE" id="PS50198">
    <property type="entry name" value="PPIC_PPIASE_2"/>
    <property type="match status" value="1"/>
</dbReference>
<dbReference type="InterPro" id="IPR050245">
    <property type="entry name" value="PrsA_foldase"/>
</dbReference>
<evidence type="ECO:0000259" key="9">
    <source>
        <dbReference type="PROSITE" id="PS50198"/>
    </source>
</evidence>
<organism evidence="10 11">
    <name type="scientific">Thiobacter aerophilum</name>
    <dbReference type="NCBI Taxonomy" id="3121275"/>
    <lineage>
        <taxon>Bacteria</taxon>
        <taxon>Pseudomonadati</taxon>
        <taxon>Pseudomonadota</taxon>
        <taxon>Betaproteobacteria</taxon>
        <taxon>Burkholderiales</taxon>
        <taxon>Thiobacteraceae</taxon>
        <taxon>Thiobacter</taxon>
    </lineage>
</organism>
<evidence type="ECO:0000256" key="7">
    <source>
        <dbReference type="PROSITE-ProRule" id="PRU00278"/>
    </source>
</evidence>
<dbReference type="EC" id="5.2.1.8" evidence="3"/>
<dbReference type="RefSeq" id="WP_347306162.1">
    <property type="nucleotide sequence ID" value="NZ_JBAJEX010000001.1"/>
</dbReference>
<accession>A0ABV0EEG1</accession>
<evidence type="ECO:0000256" key="4">
    <source>
        <dbReference type="ARBA" id="ARBA00022729"/>
    </source>
</evidence>
<dbReference type="InterPro" id="IPR000297">
    <property type="entry name" value="PPIase_PpiC"/>
</dbReference>
<comment type="caution">
    <text evidence="10">The sequence shown here is derived from an EMBL/GenBank/DDBJ whole genome shotgun (WGS) entry which is preliminary data.</text>
</comment>
<dbReference type="Gene3D" id="1.10.8.1040">
    <property type="match status" value="1"/>
</dbReference>
<evidence type="ECO:0000256" key="1">
    <source>
        <dbReference type="ARBA" id="ARBA00000971"/>
    </source>
</evidence>
<feature type="domain" description="PpiC" evidence="9">
    <location>
        <begin position="140"/>
        <end position="230"/>
    </location>
</feature>
<dbReference type="Pfam" id="PF00639">
    <property type="entry name" value="Rotamase"/>
    <property type="match status" value="1"/>
</dbReference>